<evidence type="ECO:0000256" key="2">
    <source>
        <dbReference type="ARBA" id="ARBA00022679"/>
    </source>
</evidence>
<keyword evidence="1 4" id="KW-0328">Glycosyltransferase</keyword>
<dbReference type="PANTHER" id="PTHR42679">
    <property type="entry name" value="S-METHYL-5'-THIOADENOSINE PHOSPHORYLASE"/>
    <property type="match status" value="1"/>
</dbReference>
<keyword evidence="7" id="KW-1185">Reference proteome</keyword>
<comment type="function">
    <text evidence="4">Catalyzes the reversible phosphorylation of S-methyl-5'-thioadenosine (MTA) to adenine and 5-methylthioribose-1-phosphate. Involved in the breakdown of MTA, a major by-product of polyamine biosynthesis. Responsible for the first step in the methionine salvage pathway after MTA has been generated from S-adenosylmethionine. Has broad substrate specificity with 6-aminopurine nucleosides as preferred substrates.</text>
</comment>
<sequence>MTQDVGQEAGIEPLIGVIGGSGLYNIDGLEDRVWRRVATPWGEPSDELLFGRLRGVRCVFLPRHGRGHPIPPSELNFRANIDALKRSGVTDIISLSAVGSLRDDLPPGSFVLVDQFIDRSFARQKSFFTTGCVAHVPMADPTCPRLGEVILRQAELLDITMRKGGTYLVMEGPQFSTRAESELYREWGCSVIGMTNMPEAKLAREAEMDYASVAMVTDFDCWHEGHDSVTVDAVVEVMQRNSERARNLIRAVIPALGGVRPPCPAGCDRALEHAIITAPEARDPALLEKLDAVAGRVLKR</sequence>
<evidence type="ECO:0000313" key="7">
    <source>
        <dbReference type="Proteomes" id="UP000019760"/>
    </source>
</evidence>
<dbReference type="InterPro" id="IPR018099">
    <property type="entry name" value="Purine_phosphorylase-2_CS"/>
</dbReference>
<feature type="binding site" evidence="4">
    <location>
        <position position="194"/>
    </location>
    <ligand>
        <name>substrate</name>
    </ligand>
</feature>
<evidence type="ECO:0000256" key="3">
    <source>
        <dbReference type="ARBA" id="ARBA00022726"/>
    </source>
</evidence>
<dbReference type="GO" id="GO:0005829">
    <property type="term" value="C:cytosol"/>
    <property type="evidence" value="ECO:0007669"/>
    <property type="project" value="TreeGrafter"/>
</dbReference>
<dbReference type="InterPro" id="IPR000845">
    <property type="entry name" value="Nucleoside_phosphorylase_d"/>
</dbReference>
<dbReference type="Gene3D" id="3.40.50.1580">
    <property type="entry name" value="Nucleoside phosphorylase domain"/>
    <property type="match status" value="1"/>
</dbReference>
<comment type="catalytic activity">
    <reaction evidence="4">
        <text>S-methyl-5'-thioadenosine + phosphate = 5-(methylsulfanyl)-alpha-D-ribose 1-phosphate + adenine</text>
        <dbReference type="Rhea" id="RHEA:11852"/>
        <dbReference type="ChEBI" id="CHEBI:16708"/>
        <dbReference type="ChEBI" id="CHEBI:17509"/>
        <dbReference type="ChEBI" id="CHEBI:43474"/>
        <dbReference type="ChEBI" id="CHEBI:58533"/>
        <dbReference type="EC" id="2.4.2.28"/>
    </reaction>
</comment>
<evidence type="ECO:0000259" key="5">
    <source>
        <dbReference type="Pfam" id="PF01048"/>
    </source>
</evidence>
<dbReference type="AlphaFoldDB" id="A0A023D479"/>
<reference evidence="6 7" key="2">
    <citation type="journal article" date="2014" name="FEMS Microbiol. Lett.">
        <title>Draft genomic DNA sequence of the facultatively methylotrophic bacterium Acidomonas methanolica type strain MB58.</title>
        <authorList>
            <person name="Higashiura N."/>
            <person name="Hadano H."/>
            <person name="Hirakawa H."/>
            <person name="Matsutani M."/>
            <person name="Takabe S."/>
            <person name="Matsushita K."/>
            <person name="Azuma Y."/>
        </authorList>
    </citation>
    <scope>NUCLEOTIDE SEQUENCE [LARGE SCALE GENOMIC DNA]</scope>
    <source>
        <strain evidence="6 7">MB58</strain>
    </source>
</reference>
<dbReference type="OrthoDB" id="1523230at2"/>
<evidence type="ECO:0000256" key="4">
    <source>
        <dbReference type="HAMAP-Rule" id="MF_01963"/>
    </source>
</evidence>
<comment type="similarity">
    <text evidence="4">Belongs to the PNP/MTAP phosphorylase family. MTAP subfamily.</text>
</comment>
<dbReference type="GO" id="GO:0017061">
    <property type="term" value="F:S-methyl-5-thioadenosine phosphorylase activity"/>
    <property type="evidence" value="ECO:0007669"/>
    <property type="project" value="UniProtKB-UniRule"/>
</dbReference>
<dbReference type="Pfam" id="PF01048">
    <property type="entry name" value="PNP_UDP_1"/>
    <property type="match status" value="1"/>
</dbReference>
<dbReference type="GO" id="GO:0006166">
    <property type="term" value="P:purine ribonucleoside salvage"/>
    <property type="evidence" value="ECO:0007669"/>
    <property type="project" value="UniProtKB-KW"/>
</dbReference>
<comment type="pathway">
    <text evidence="4">Amino-acid biosynthesis; L-methionine biosynthesis via salvage pathway; S-methyl-5-thio-alpha-D-ribose 1-phosphate from S-methyl-5'-thioadenosine (phosphorylase route): step 1/1.</text>
</comment>
<dbReference type="InterPro" id="IPR010044">
    <property type="entry name" value="MTAP"/>
</dbReference>
<gene>
    <name evidence="4" type="primary">mtnP</name>
    <name evidence="6" type="ORF">Amme_038_118</name>
</gene>
<dbReference type="PROSITE" id="PS01240">
    <property type="entry name" value="PNP_MTAP_2"/>
    <property type="match status" value="1"/>
</dbReference>
<feature type="domain" description="Nucleoside phosphorylase" evidence="5">
    <location>
        <begin position="15"/>
        <end position="253"/>
    </location>
</feature>
<comment type="caution">
    <text evidence="6">The sequence shown here is derived from an EMBL/GenBank/DDBJ whole genome shotgun (WGS) entry which is preliminary data.</text>
</comment>
<dbReference type="RefSeq" id="WP_042057910.1">
    <property type="nucleotide sequence ID" value="NZ_BAND01000038.1"/>
</dbReference>
<evidence type="ECO:0000256" key="1">
    <source>
        <dbReference type="ARBA" id="ARBA00022676"/>
    </source>
</evidence>
<dbReference type="UniPathway" id="UPA00904">
    <property type="reaction ID" value="UER00873"/>
</dbReference>
<feature type="binding site" evidence="4">
    <location>
        <begin position="96"/>
        <end position="97"/>
    </location>
    <ligand>
        <name>phosphate</name>
        <dbReference type="ChEBI" id="CHEBI:43474"/>
    </ligand>
</feature>
<evidence type="ECO:0000313" key="6">
    <source>
        <dbReference type="EMBL" id="GAJ28869.1"/>
    </source>
</evidence>
<feature type="binding site" evidence="4">
    <location>
        <begin position="218"/>
        <end position="220"/>
    </location>
    <ligand>
        <name>substrate</name>
    </ligand>
</feature>
<reference evidence="7" key="1">
    <citation type="journal article" date="2014" name="FEMS Microbiol. Lett.">
        <title>Draft Genomic DNA Sequence of the Facultatively Methylotrophic Bacterium Acidomonas methanolica type strain MB58.</title>
        <authorList>
            <person name="Higashiura N."/>
            <person name="Hadano H."/>
            <person name="Hirakawa H."/>
            <person name="Matsutani M."/>
            <person name="Takabe S."/>
            <person name="Matsushita K."/>
            <person name="Azuma Y."/>
        </authorList>
    </citation>
    <scope>NUCLEOTIDE SEQUENCE [LARGE SCALE GENOMIC DNA]</scope>
    <source>
        <strain evidence="7">MB58</strain>
    </source>
</reference>
<dbReference type="NCBIfam" id="NF006492">
    <property type="entry name" value="PRK08931.1"/>
    <property type="match status" value="1"/>
</dbReference>
<accession>A0A023D479</accession>
<dbReference type="GO" id="GO:0019509">
    <property type="term" value="P:L-methionine salvage from methylthioadenosine"/>
    <property type="evidence" value="ECO:0007669"/>
    <property type="project" value="UniProtKB-UniRule"/>
</dbReference>
<protein>
    <recommendedName>
        <fullName evidence="4">S-methyl-5'-thioadenosine phosphorylase</fullName>
        <ecNumber evidence="4">2.4.2.28</ecNumber>
    </recommendedName>
    <alternativeName>
        <fullName evidence="4">5'-methylthioadenosine phosphorylase</fullName>
        <shortName evidence="4">MTA phosphorylase</shortName>
        <shortName evidence="4">MTAP</shortName>
    </alternativeName>
</protein>
<comment type="subunit">
    <text evidence="4">Homohexamer. Dimer of a homotrimer.</text>
</comment>
<dbReference type="FunFam" id="3.40.50.1580:FF:000012">
    <property type="entry name" value="Probable 6-oxopurine nucleoside phosphorylase"/>
    <property type="match status" value="1"/>
</dbReference>
<dbReference type="CDD" id="cd09010">
    <property type="entry name" value="MTAP_SsMTAPII_like_MTIP"/>
    <property type="match status" value="1"/>
</dbReference>
<dbReference type="SUPFAM" id="SSF53167">
    <property type="entry name" value="Purine and uridine phosphorylases"/>
    <property type="match status" value="1"/>
</dbReference>
<dbReference type="EMBL" id="BAND01000038">
    <property type="protein sequence ID" value="GAJ28869.1"/>
    <property type="molecule type" value="Genomic_DNA"/>
</dbReference>
<feature type="binding site" evidence="4">
    <location>
        <begin position="63"/>
        <end position="64"/>
    </location>
    <ligand>
        <name>phosphate</name>
        <dbReference type="ChEBI" id="CHEBI:43474"/>
    </ligand>
</feature>
<proteinExistence type="inferred from homology"/>
<keyword evidence="3 4" id="KW-0660">Purine salvage</keyword>
<dbReference type="NCBIfam" id="TIGR01694">
    <property type="entry name" value="MTAP"/>
    <property type="match status" value="1"/>
</dbReference>
<feature type="site" description="Important for substrate specificity" evidence="4">
    <location>
        <position position="231"/>
    </location>
</feature>
<organism evidence="6 7">
    <name type="scientific">Acidomonas methanolica NBRC 104435</name>
    <dbReference type="NCBI Taxonomy" id="1231351"/>
    <lineage>
        <taxon>Bacteria</taxon>
        <taxon>Pseudomonadati</taxon>
        <taxon>Pseudomonadota</taxon>
        <taxon>Alphaproteobacteria</taxon>
        <taxon>Acetobacterales</taxon>
        <taxon>Acetobacteraceae</taxon>
        <taxon>Acidomonas</taxon>
    </lineage>
</organism>
<feature type="binding site" evidence="4">
    <location>
        <position position="21"/>
    </location>
    <ligand>
        <name>phosphate</name>
        <dbReference type="ChEBI" id="CHEBI:43474"/>
    </ligand>
</feature>
<dbReference type="PANTHER" id="PTHR42679:SF2">
    <property type="entry name" value="S-METHYL-5'-THIOADENOSINE PHOSPHORYLASE"/>
    <property type="match status" value="1"/>
</dbReference>
<name>A0A023D479_ACIMT</name>
<dbReference type="HAMAP" id="MF_01963">
    <property type="entry name" value="MTAP"/>
    <property type="match status" value="1"/>
</dbReference>
<dbReference type="EC" id="2.4.2.28" evidence="4"/>
<dbReference type="Proteomes" id="UP000019760">
    <property type="component" value="Unassembled WGS sequence"/>
</dbReference>
<dbReference type="InterPro" id="IPR035994">
    <property type="entry name" value="Nucleoside_phosphorylase_sf"/>
</dbReference>
<keyword evidence="2 4" id="KW-0808">Transferase</keyword>
<feature type="site" description="Important for substrate specificity" evidence="4">
    <location>
        <position position="176"/>
    </location>
</feature>
<feature type="binding site" evidence="4">
    <location>
        <position position="195"/>
    </location>
    <ligand>
        <name>phosphate</name>
        <dbReference type="ChEBI" id="CHEBI:43474"/>
    </ligand>
</feature>